<organism evidence="1 2">
    <name type="scientific">Pocillopora meandrina</name>
    <dbReference type="NCBI Taxonomy" id="46732"/>
    <lineage>
        <taxon>Eukaryota</taxon>
        <taxon>Metazoa</taxon>
        <taxon>Cnidaria</taxon>
        <taxon>Anthozoa</taxon>
        <taxon>Hexacorallia</taxon>
        <taxon>Scleractinia</taxon>
        <taxon>Astrocoeniina</taxon>
        <taxon>Pocilloporidae</taxon>
        <taxon>Pocillopora</taxon>
    </lineage>
</organism>
<keyword evidence="2" id="KW-1185">Reference proteome</keyword>
<dbReference type="EMBL" id="CALNXJ010000088">
    <property type="protein sequence ID" value="CAH3162877.1"/>
    <property type="molecule type" value="Genomic_DNA"/>
</dbReference>
<proteinExistence type="predicted"/>
<dbReference type="Proteomes" id="UP001159428">
    <property type="component" value="Unassembled WGS sequence"/>
</dbReference>
<gene>
    <name evidence="1" type="ORF">PMEA_00034448</name>
</gene>
<sequence length="208" mass="23426">MTRISTIRCSTTIIGVGTGYSNDPVTPILKKYKGRQRTVLLADAPINDGDVEVNTSSVARWPRKQAAINPNLNLFTIPPTSLSTASYRYVKVPPQTVSITPIHVYIERQSDYIDLERSFVKLYLGFKTTGNANLTSRNDTVNRMTTPANNLAHTLFKQVNFRANGTFLTGQEDTYHLKAYIQTVLNYDRDDGETILQPTVWRNEIDLP</sequence>
<evidence type="ECO:0008006" key="3">
    <source>
        <dbReference type="Google" id="ProtNLM"/>
    </source>
</evidence>
<dbReference type="AlphaFoldDB" id="A0AAU9Y0E6"/>
<accession>A0AAU9Y0E6</accession>
<reference evidence="1 2" key="1">
    <citation type="submission" date="2022-05" db="EMBL/GenBank/DDBJ databases">
        <authorList>
            <consortium name="Genoscope - CEA"/>
            <person name="William W."/>
        </authorList>
    </citation>
    <scope>NUCLEOTIDE SEQUENCE [LARGE SCALE GENOMIC DNA]</scope>
</reference>
<feature type="non-terminal residue" evidence="1">
    <location>
        <position position="208"/>
    </location>
</feature>
<comment type="caution">
    <text evidence="1">The sequence shown here is derived from an EMBL/GenBank/DDBJ whole genome shotgun (WGS) entry which is preliminary data.</text>
</comment>
<name>A0AAU9Y0E6_9CNID</name>
<evidence type="ECO:0000313" key="2">
    <source>
        <dbReference type="Proteomes" id="UP001159428"/>
    </source>
</evidence>
<protein>
    <recommendedName>
        <fullName evidence="3">Capsid protein</fullName>
    </recommendedName>
</protein>
<evidence type="ECO:0000313" key="1">
    <source>
        <dbReference type="EMBL" id="CAH3162877.1"/>
    </source>
</evidence>